<dbReference type="AlphaFoldDB" id="A0A7S3L4Z9"/>
<feature type="region of interest" description="Disordered" evidence="1">
    <location>
        <begin position="298"/>
        <end position="319"/>
    </location>
</feature>
<feature type="compositionally biased region" description="Pro residues" evidence="1">
    <location>
        <begin position="306"/>
        <end position="315"/>
    </location>
</feature>
<organism evidence="2">
    <name type="scientific">Amphora coffeiformis</name>
    <dbReference type="NCBI Taxonomy" id="265554"/>
    <lineage>
        <taxon>Eukaryota</taxon>
        <taxon>Sar</taxon>
        <taxon>Stramenopiles</taxon>
        <taxon>Ochrophyta</taxon>
        <taxon>Bacillariophyta</taxon>
        <taxon>Bacillariophyceae</taxon>
        <taxon>Bacillariophycidae</taxon>
        <taxon>Thalassiophysales</taxon>
        <taxon>Catenulaceae</taxon>
        <taxon>Amphora</taxon>
    </lineage>
</organism>
<proteinExistence type="predicted"/>
<name>A0A7S3L4Z9_9STRA</name>
<feature type="compositionally biased region" description="Acidic residues" evidence="1">
    <location>
        <begin position="120"/>
        <end position="134"/>
    </location>
</feature>
<feature type="region of interest" description="Disordered" evidence="1">
    <location>
        <begin position="10"/>
        <end position="30"/>
    </location>
</feature>
<protein>
    <recommendedName>
        <fullName evidence="3">PH domain-containing protein</fullName>
    </recommendedName>
</protein>
<feature type="compositionally biased region" description="Polar residues" evidence="1">
    <location>
        <begin position="17"/>
        <end position="30"/>
    </location>
</feature>
<sequence length="563" mass="64225">MPNVDFVERYDEENLPLGSSPQNNNKSNVMHHSSAFPLSAKVLDQTMSAVSLSQSIQDADAEKEVFQDDVHTAPATTRAKAPRLVWKDDCEPPSPIRKLTTKNARDRFIVLNTRHSLIVDESDTELEEEDEDRGDEDKKPDDDDDDDYDKQLINLNFRLEMEEHARLANDDEHLFLIPEFPSTPDRGASSSATVRQHEAVQPEGNALSTERVSLFDTVASGIVDILCLPRKACGNSGTNLAIATNQDVYYESALEESSLHQEILRVMGCSRPPDEDEIAHLWGLEATFNSSCNLPQESPRRLSYPVPMPPTGPHRPGPRERMMRLRQWRRERCLPTPAVTDRTYSVDLVDLEYDESKHDWDDDLTYDSDPEMSISMRMKKSTKKINLKTPSSPKPKSCTRRWMVRESMNQNWDLVWHTEKSSMPVRAWFERGTIVGGIMLEPALVWRHSNNIECTQLRFLNICRVLAATPNEQKRASILARPSCTLRLVTSTGEEFFMEAPSMARRNDIVDTWKMCIARFATLAVLEDLDTIQKEFFHASSHSYVPDVEEVMDDLERDAKDDV</sequence>
<feature type="region of interest" description="Disordered" evidence="1">
    <location>
        <begin position="120"/>
        <end position="149"/>
    </location>
</feature>
<evidence type="ECO:0008006" key="3">
    <source>
        <dbReference type="Google" id="ProtNLM"/>
    </source>
</evidence>
<evidence type="ECO:0000313" key="2">
    <source>
        <dbReference type="EMBL" id="CAE0410677.1"/>
    </source>
</evidence>
<reference evidence="2" key="1">
    <citation type="submission" date="2021-01" db="EMBL/GenBank/DDBJ databases">
        <authorList>
            <person name="Corre E."/>
            <person name="Pelletier E."/>
            <person name="Niang G."/>
            <person name="Scheremetjew M."/>
            <person name="Finn R."/>
            <person name="Kale V."/>
            <person name="Holt S."/>
            <person name="Cochrane G."/>
            <person name="Meng A."/>
            <person name="Brown T."/>
            <person name="Cohen L."/>
        </authorList>
    </citation>
    <scope>NUCLEOTIDE SEQUENCE</scope>
    <source>
        <strain evidence="2">CCMP127</strain>
    </source>
</reference>
<dbReference type="EMBL" id="HBIM01009642">
    <property type="protein sequence ID" value="CAE0410677.1"/>
    <property type="molecule type" value="Transcribed_RNA"/>
</dbReference>
<gene>
    <name evidence="2" type="ORF">ACOF00016_LOCUS8128</name>
</gene>
<accession>A0A7S3L4Z9</accession>
<feature type="region of interest" description="Disordered" evidence="1">
    <location>
        <begin position="178"/>
        <end position="205"/>
    </location>
</feature>
<evidence type="ECO:0000256" key="1">
    <source>
        <dbReference type="SAM" id="MobiDB-lite"/>
    </source>
</evidence>